<sequence length="276" mass="30919">MVKRLSLLSGCTLLFLLALPTSANAVDLPDALRYTVNLYSNLHSYTERATVEASLQSGSTTLERFVEGIVLSAKRPNLLSMVINMSNRSAYQAVYSDGNTLTVYSSGTNQYFSIPTAPTFAQLLPLLHKRAQINFVPSPLYLFADPSLLSSFQNFRQEEDQAVDGHACRVISALAPSTPSPLGRQTVSVRWKWYIDKRTGWIWRLEGVSEPALLRVRLPGHPQPEPTKVILRIEYRILQEQIDPEIAERDFRFHPPRGATPKKGSTVPQAPQRLSK</sequence>
<protein>
    <submittedName>
        <fullName evidence="3">Outer membrane lipoprotein-sorting protein</fullName>
    </submittedName>
</protein>
<feature type="signal peptide" evidence="2">
    <location>
        <begin position="1"/>
        <end position="25"/>
    </location>
</feature>
<dbReference type="STRING" id="454171.CP488_01262"/>
<feature type="compositionally biased region" description="Polar residues" evidence="1">
    <location>
        <begin position="266"/>
        <end position="276"/>
    </location>
</feature>
<dbReference type="EMBL" id="HF951689">
    <property type="protein sequence ID" value="CCW36611.1"/>
    <property type="molecule type" value="Genomic_DNA"/>
</dbReference>
<dbReference type="Proteomes" id="UP000014227">
    <property type="component" value="Chromosome I"/>
</dbReference>
<dbReference type="SUPFAM" id="SSF89392">
    <property type="entry name" value="Prokaryotic lipoproteins and lipoprotein localization factors"/>
    <property type="match status" value="1"/>
</dbReference>
<organism evidence="3 4">
    <name type="scientific">Chthonomonas calidirosea (strain DSM 23976 / ICMP 18418 / T49)</name>
    <dbReference type="NCBI Taxonomy" id="1303518"/>
    <lineage>
        <taxon>Bacteria</taxon>
        <taxon>Bacillati</taxon>
        <taxon>Armatimonadota</taxon>
        <taxon>Chthonomonadia</taxon>
        <taxon>Chthonomonadales</taxon>
        <taxon>Chthonomonadaceae</taxon>
        <taxon>Chthonomonas</taxon>
    </lineage>
</organism>
<dbReference type="PATRIC" id="fig|1303518.3.peg.2932"/>
<gene>
    <name evidence="3" type="ORF">CCALI_02826</name>
</gene>
<dbReference type="Gene3D" id="2.50.20.10">
    <property type="entry name" value="Lipoprotein localisation LolA/LolB/LppX"/>
    <property type="match status" value="1"/>
</dbReference>
<name>S0EXH4_CHTCT</name>
<dbReference type="eggNOG" id="COG2834">
    <property type="taxonomic scope" value="Bacteria"/>
</dbReference>
<dbReference type="KEGG" id="ccz:CCALI_02826"/>
<feature type="chain" id="PRO_5004486392" evidence="2">
    <location>
        <begin position="26"/>
        <end position="276"/>
    </location>
</feature>
<evidence type="ECO:0000313" key="3">
    <source>
        <dbReference type="EMBL" id="CCW36611.1"/>
    </source>
</evidence>
<dbReference type="InterPro" id="IPR019207">
    <property type="entry name" value="DUF2092"/>
</dbReference>
<keyword evidence="3" id="KW-0449">Lipoprotein</keyword>
<dbReference type="InParanoid" id="S0EXH4"/>
<proteinExistence type="predicted"/>
<dbReference type="RefSeq" id="WP_016484115.1">
    <property type="nucleotide sequence ID" value="NC_021487.1"/>
</dbReference>
<accession>S0EXH4</accession>
<evidence type="ECO:0000256" key="2">
    <source>
        <dbReference type="SAM" id="SignalP"/>
    </source>
</evidence>
<evidence type="ECO:0000313" key="4">
    <source>
        <dbReference type="Proteomes" id="UP000014227"/>
    </source>
</evidence>
<evidence type="ECO:0000256" key="1">
    <source>
        <dbReference type="SAM" id="MobiDB-lite"/>
    </source>
</evidence>
<keyword evidence="4" id="KW-1185">Reference proteome</keyword>
<reference evidence="4" key="1">
    <citation type="submission" date="2013-03" db="EMBL/GenBank/DDBJ databases">
        <title>Genome sequence of Chthonomonas calidirosea, the first sequenced genome from the Armatimonadetes phylum (formally candidate division OP10).</title>
        <authorList>
            <person name="Lee K.C.Y."/>
            <person name="Morgan X.C."/>
            <person name="Dunfield P.F."/>
            <person name="Tamas I."/>
            <person name="Houghton K.M."/>
            <person name="Vyssotski M."/>
            <person name="Ryan J.L.J."/>
            <person name="Lagutin K."/>
            <person name="McDonald I.R."/>
            <person name="Stott M.B."/>
        </authorList>
    </citation>
    <scope>NUCLEOTIDE SEQUENCE [LARGE SCALE GENOMIC DNA]</scope>
    <source>
        <strain evidence="4">DSM 23976 / ICMP 18418 / T49</strain>
    </source>
</reference>
<dbReference type="AlphaFoldDB" id="S0EXH4"/>
<dbReference type="Pfam" id="PF09865">
    <property type="entry name" value="DUF2092"/>
    <property type="match status" value="1"/>
</dbReference>
<keyword evidence="2" id="KW-0732">Signal</keyword>
<dbReference type="HOGENOM" id="CLU_1007211_0_0_0"/>
<dbReference type="InterPro" id="IPR029046">
    <property type="entry name" value="LolA/LolB/LppX"/>
</dbReference>
<feature type="region of interest" description="Disordered" evidence="1">
    <location>
        <begin position="252"/>
        <end position="276"/>
    </location>
</feature>